<dbReference type="Pfam" id="PF02325">
    <property type="entry name" value="CCB3_YggT"/>
    <property type="match status" value="1"/>
</dbReference>
<evidence type="ECO:0000256" key="1">
    <source>
        <dbReference type="ARBA" id="ARBA00010894"/>
    </source>
</evidence>
<evidence type="ECO:0000313" key="3">
    <source>
        <dbReference type="EMBL" id="TCK04694.1"/>
    </source>
</evidence>
<dbReference type="EMBL" id="SMFV01000003">
    <property type="protein sequence ID" value="TCK04694.1"/>
    <property type="molecule type" value="Genomic_DNA"/>
</dbReference>
<name>A0A4R1G9T2_9BACT</name>
<evidence type="ECO:0000256" key="2">
    <source>
        <dbReference type="SAM" id="Phobius"/>
    </source>
</evidence>
<gene>
    <name evidence="3" type="ORF">CLV27_1127</name>
</gene>
<keyword evidence="4" id="KW-1185">Reference proteome</keyword>
<dbReference type="PANTHER" id="PTHR33219">
    <property type="entry name" value="YLMG HOMOLOG PROTEIN 2, CHLOROPLASTIC"/>
    <property type="match status" value="1"/>
</dbReference>
<dbReference type="PANTHER" id="PTHR33219:SF14">
    <property type="entry name" value="PROTEIN COFACTOR ASSEMBLY OF COMPLEX C SUBUNIT B CCB3, CHLOROPLASTIC-RELATED"/>
    <property type="match status" value="1"/>
</dbReference>
<dbReference type="GO" id="GO:0016020">
    <property type="term" value="C:membrane"/>
    <property type="evidence" value="ECO:0007669"/>
    <property type="project" value="InterPro"/>
</dbReference>
<dbReference type="Proteomes" id="UP000295777">
    <property type="component" value="Unassembled WGS sequence"/>
</dbReference>
<dbReference type="OrthoDB" id="9806665at2"/>
<protein>
    <submittedName>
        <fullName evidence="3">YggT family protein</fullName>
    </submittedName>
</protein>
<dbReference type="RefSeq" id="WP_132526644.1">
    <property type="nucleotide sequence ID" value="NZ_SMFV01000003.1"/>
</dbReference>
<comment type="similarity">
    <text evidence="1">Belongs to the YggT family.</text>
</comment>
<keyword evidence="2" id="KW-0812">Transmembrane</keyword>
<proteinExistence type="inferred from homology"/>
<keyword evidence="2" id="KW-0472">Membrane</keyword>
<dbReference type="AlphaFoldDB" id="A0A4R1G9T2"/>
<feature type="transmembrane region" description="Helical" evidence="2">
    <location>
        <begin position="6"/>
        <end position="27"/>
    </location>
</feature>
<reference evidence="3 4" key="1">
    <citation type="submission" date="2019-03" db="EMBL/GenBank/DDBJ databases">
        <title>Genomic Encyclopedia of Archaeal and Bacterial Type Strains, Phase II (KMG-II): from individual species to whole genera.</title>
        <authorList>
            <person name="Goeker M."/>
        </authorList>
    </citation>
    <scope>NUCLEOTIDE SEQUENCE [LARGE SCALE GENOMIC DNA]</scope>
    <source>
        <strain evidence="3 4">DSM 24425</strain>
    </source>
</reference>
<evidence type="ECO:0000313" key="4">
    <source>
        <dbReference type="Proteomes" id="UP000295777"/>
    </source>
</evidence>
<organism evidence="3 4">
    <name type="scientific">Phorcysia thermohydrogeniphila</name>
    <dbReference type="NCBI Taxonomy" id="936138"/>
    <lineage>
        <taxon>Bacteria</taxon>
        <taxon>Pseudomonadati</taxon>
        <taxon>Aquificota</taxon>
        <taxon>Aquificia</taxon>
        <taxon>Desulfurobacteriales</taxon>
        <taxon>Desulfurobacteriaceae</taxon>
        <taxon>Phorcysia</taxon>
    </lineage>
</organism>
<comment type="caution">
    <text evidence="3">The sequence shown here is derived from an EMBL/GenBank/DDBJ whole genome shotgun (WGS) entry which is preliminary data.</text>
</comment>
<sequence>MLVKEILHTAIELLTWLIIIGSLLTWVPPHSRNRIVDSIIELTDGLLEPIRKVVPPIHGIDISPIVAIIILQLLDSLL</sequence>
<dbReference type="InterPro" id="IPR003425">
    <property type="entry name" value="CCB3/YggT"/>
</dbReference>
<keyword evidence="2" id="KW-1133">Transmembrane helix</keyword>
<accession>A0A4R1G9T2</accession>